<keyword evidence="7" id="KW-0449">Lipoprotein</keyword>
<evidence type="ECO:0000256" key="2">
    <source>
        <dbReference type="ARBA" id="ARBA00004214"/>
    </source>
</evidence>
<dbReference type="PANTHER" id="PTHR24200">
    <property type="entry name" value="TOUCAN, ISOFORM A"/>
    <property type="match status" value="1"/>
</dbReference>
<dbReference type="RefSeq" id="XP_012889241.1">
    <property type="nucleotide sequence ID" value="XM_013033787.1"/>
</dbReference>
<comment type="similarity">
    <text evidence="8">Belongs to the CCDC69 family.</text>
</comment>
<gene>
    <name evidence="12" type="primary">Ccdc69</name>
</gene>
<feature type="coiled-coil region" evidence="9">
    <location>
        <begin position="126"/>
        <end position="227"/>
    </location>
</feature>
<dbReference type="KEGG" id="dord:105998930"/>
<dbReference type="GO" id="GO:0005819">
    <property type="term" value="C:spindle"/>
    <property type="evidence" value="ECO:0007669"/>
    <property type="project" value="UniProtKB-SubCell"/>
</dbReference>
<feature type="compositionally biased region" description="Basic and acidic residues" evidence="10">
    <location>
        <begin position="92"/>
        <end position="108"/>
    </location>
</feature>
<evidence type="ECO:0000313" key="11">
    <source>
        <dbReference type="Proteomes" id="UP000081671"/>
    </source>
</evidence>
<feature type="region of interest" description="Disordered" evidence="10">
    <location>
        <begin position="75"/>
        <end position="108"/>
    </location>
</feature>
<evidence type="ECO:0000256" key="6">
    <source>
        <dbReference type="ARBA" id="ARBA00023212"/>
    </source>
</evidence>
<name>A0A1S3GKA7_DIPOR</name>
<dbReference type="OrthoDB" id="10038993at2759"/>
<evidence type="ECO:0000256" key="10">
    <source>
        <dbReference type="SAM" id="MobiDB-lite"/>
    </source>
</evidence>
<keyword evidence="4" id="KW-0519">Myristate</keyword>
<keyword evidence="6" id="KW-0206">Cytoskeleton</keyword>
<keyword evidence="5 9" id="KW-0175">Coiled coil</keyword>
<evidence type="ECO:0000256" key="9">
    <source>
        <dbReference type="SAM" id="Coils"/>
    </source>
</evidence>
<evidence type="ECO:0000256" key="7">
    <source>
        <dbReference type="ARBA" id="ARBA00023288"/>
    </source>
</evidence>
<organism evidence="11 12">
    <name type="scientific">Dipodomys ordii</name>
    <name type="common">Ord's kangaroo rat</name>
    <dbReference type="NCBI Taxonomy" id="10020"/>
    <lineage>
        <taxon>Eukaryota</taxon>
        <taxon>Metazoa</taxon>
        <taxon>Chordata</taxon>
        <taxon>Craniata</taxon>
        <taxon>Vertebrata</taxon>
        <taxon>Euteleostomi</taxon>
        <taxon>Mammalia</taxon>
        <taxon>Eutheria</taxon>
        <taxon>Euarchontoglires</taxon>
        <taxon>Glires</taxon>
        <taxon>Rodentia</taxon>
        <taxon>Castorimorpha</taxon>
        <taxon>Heteromyidae</taxon>
        <taxon>Dipodomyinae</taxon>
        <taxon>Dipodomys</taxon>
    </lineage>
</organism>
<evidence type="ECO:0000256" key="4">
    <source>
        <dbReference type="ARBA" id="ARBA00022707"/>
    </source>
</evidence>
<dbReference type="STRING" id="10020.ENSDORP00000015709"/>
<accession>A0A1S3GKA7</accession>
<evidence type="ECO:0000256" key="5">
    <source>
        <dbReference type="ARBA" id="ARBA00023054"/>
    </source>
</evidence>
<dbReference type="GeneID" id="105998930"/>
<keyword evidence="3" id="KW-0963">Cytoplasm</keyword>
<dbReference type="GO" id="GO:0005634">
    <property type="term" value="C:nucleus"/>
    <property type="evidence" value="ECO:0007669"/>
    <property type="project" value="TreeGrafter"/>
</dbReference>
<keyword evidence="11" id="KW-1185">Reference proteome</keyword>
<dbReference type="PANTHER" id="PTHR24200:SF6">
    <property type="entry name" value="COILED-COIL DOMAIN-CONTAINING PROTEIN 69"/>
    <property type="match status" value="1"/>
</dbReference>
<evidence type="ECO:0000256" key="3">
    <source>
        <dbReference type="ARBA" id="ARBA00022490"/>
    </source>
</evidence>
<dbReference type="InterPro" id="IPR051293">
    <property type="entry name" value="MTUS1/CCDC69"/>
</dbReference>
<dbReference type="AlphaFoldDB" id="A0A1S3GKA7"/>
<comment type="subcellular location">
    <subcellularLocation>
        <location evidence="1">Cytoplasm</location>
        <location evidence="1">Cytoskeleton</location>
        <location evidence="1">Spindle</location>
    </subcellularLocation>
    <subcellularLocation>
        <location evidence="2">Midbody</location>
    </subcellularLocation>
</comment>
<dbReference type="Proteomes" id="UP000081671">
    <property type="component" value="Unplaced"/>
</dbReference>
<dbReference type="InParanoid" id="A0A1S3GKA7"/>
<dbReference type="GO" id="GO:0005737">
    <property type="term" value="C:cytoplasm"/>
    <property type="evidence" value="ECO:0007669"/>
    <property type="project" value="TreeGrafter"/>
</dbReference>
<protein>
    <submittedName>
        <fullName evidence="12">Coiled-coil domain-containing protein 69</fullName>
    </submittedName>
</protein>
<dbReference type="CTD" id="26112"/>
<evidence type="ECO:0000256" key="1">
    <source>
        <dbReference type="ARBA" id="ARBA00004186"/>
    </source>
</evidence>
<sequence length="369" mass="43079">MGELMYTLARELALRLEPCRNCWIRSAPDFSQEGRAKDTSVFGILSFLLNHSRSIAKPKGLLDFPLPNVLLWRRGNRSPERGGYSPKVTQQRHQEASRPPHPEPQELSPLHKDAATTVQLCVSEEVQQHEADIARILQQHEEEKTKWAQQVEKERELELQKRLDEQRSAMEEKHEEDLQVLRASYEKEKEAFTHSFQEAKAALQDTIARLTSQLEAFQAKMKRVEESILSRDYKKYIQDYGSPSPFWEQEVESLHFVIEMKNERIHELDKRLMLMETVKEKNLMLEEKITTLQQENEDLHVRARNQAMVSRQLSEDLLLAHQALEEETRIRRQLEQEKEELVYRVLGADAPSTYPRASVTPTEISFLAT</sequence>
<reference evidence="12" key="1">
    <citation type="submission" date="2025-08" db="UniProtKB">
        <authorList>
            <consortium name="RefSeq"/>
        </authorList>
    </citation>
    <scope>IDENTIFICATION</scope>
    <source>
        <tissue evidence="12">Kidney</tissue>
    </source>
</reference>
<evidence type="ECO:0000256" key="8">
    <source>
        <dbReference type="ARBA" id="ARBA00038407"/>
    </source>
</evidence>
<evidence type="ECO:0000313" key="12">
    <source>
        <dbReference type="RefSeq" id="XP_012889241.1"/>
    </source>
</evidence>
<proteinExistence type="inferred from homology"/>
<dbReference type="GO" id="GO:0030496">
    <property type="term" value="C:midbody"/>
    <property type="evidence" value="ECO:0007669"/>
    <property type="project" value="UniProtKB-SubCell"/>
</dbReference>
<feature type="coiled-coil region" evidence="9">
    <location>
        <begin position="275"/>
        <end position="344"/>
    </location>
</feature>
<dbReference type="GO" id="GO:0008017">
    <property type="term" value="F:microtubule binding"/>
    <property type="evidence" value="ECO:0007669"/>
    <property type="project" value="TreeGrafter"/>
</dbReference>